<accession>A0A5M4FBU9</accession>
<dbReference type="EMBL" id="SDPQ02000003">
    <property type="protein sequence ID" value="KAA1395775.1"/>
    <property type="molecule type" value="Genomic_DNA"/>
</dbReference>
<name>A0A5M4FBU9_9ACTN</name>
<organism evidence="1 2">
    <name type="scientific">Aeromicrobium ginsengisoli</name>
    <dbReference type="NCBI Taxonomy" id="363867"/>
    <lineage>
        <taxon>Bacteria</taxon>
        <taxon>Bacillati</taxon>
        <taxon>Actinomycetota</taxon>
        <taxon>Actinomycetes</taxon>
        <taxon>Propionibacteriales</taxon>
        <taxon>Nocardioidaceae</taxon>
        <taxon>Aeromicrobium</taxon>
    </lineage>
</organism>
<evidence type="ECO:0000313" key="1">
    <source>
        <dbReference type="EMBL" id="KAA1395775.1"/>
    </source>
</evidence>
<evidence type="ECO:0000313" key="2">
    <source>
        <dbReference type="Proteomes" id="UP000380867"/>
    </source>
</evidence>
<dbReference type="RefSeq" id="WP_149690426.1">
    <property type="nucleotide sequence ID" value="NZ_SDPQ02000003.1"/>
</dbReference>
<sequence length="140" mass="15268">MTLEAVILALRESWGPDTCAPEDVADWTPDNPARGQCATTALVLHDFFGGSLVTGEVFVDPSTGSGAMERVDFHWWNRLPDGEQVDITLEQFGPHEHVVGGIDVLRPTGSTRLDQQYALLSARVSARLAQSWGSPQHTRA</sequence>
<dbReference type="AlphaFoldDB" id="A0A5M4FBU9"/>
<dbReference type="InterPro" id="IPR056238">
    <property type="entry name" value="YunG-like"/>
</dbReference>
<proteinExistence type="predicted"/>
<reference evidence="1" key="1">
    <citation type="submission" date="2019-09" db="EMBL/GenBank/DDBJ databases">
        <authorList>
            <person name="Li J."/>
        </authorList>
    </citation>
    <scope>NUCLEOTIDE SEQUENCE [LARGE SCALE GENOMIC DNA]</scope>
    <source>
        <strain evidence="1">JCM 14732</strain>
    </source>
</reference>
<keyword evidence="2" id="KW-1185">Reference proteome</keyword>
<gene>
    <name evidence="1" type="ORF">ESP70_016690</name>
</gene>
<dbReference type="Pfam" id="PF24585">
    <property type="entry name" value="YunG"/>
    <property type="match status" value="1"/>
</dbReference>
<protein>
    <submittedName>
        <fullName evidence="1">Uncharacterized protein</fullName>
    </submittedName>
</protein>
<dbReference type="OrthoDB" id="9792518at2"/>
<dbReference type="Proteomes" id="UP000380867">
    <property type="component" value="Unassembled WGS sequence"/>
</dbReference>
<comment type="caution">
    <text evidence="1">The sequence shown here is derived from an EMBL/GenBank/DDBJ whole genome shotgun (WGS) entry which is preliminary data.</text>
</comment>